<evidence type="ECO:0000313" key="8">
    <source>
        <dbReference type="EMBL" id="CAG6705489.1"/>
    </source>
</evidence>
<feature type="compositionally biased region" description="Polar residues" evidence="6">
    <location>
        <begin position="63"/>
        <end position="73"/>
    </location>
</feature>
<keyword evidence="4" id="KW-0804">Transcription</keyword>
<feature type="region of interest" description="Disordered" evidence="6">
    <location>
        <begin position="164"/>
        <end position="266"/>
    </location>
</feature>
<dbReference type="GO" id="GO:0016581">
    <property type="term" value="C:NuRD complex"/>
    <property type="evidence" value="ECO:0007669"/>
    <property type="project" value="TreeGrafter"/>
</dbReference>
<protein>
    <submittedName>
        <fullName evidence="8">Transcriptional repressor p66-beta</fullName>
    </submittedName>
</protein>
<dbReference type="Gene3D" id="6.10.250.1650">
    <property type="match status" value="1"/>
</dbReference>
<feature type="compositionally biased region" description="Basic residues" evidence="6">
    <location>
        <begin position="886"/>
        <end position="899"/>
    </location>
</feature>
<dbReference type="AlphaFoldDB" id="A0A8D8UGE0"/>
<feature type="compositionally biased region" description="Low complexity" evidence="6">
    <location>
        <begin position="229"/>
        <end position="263"/>
    </location>
</feature>
<feature type="compositionally biased region" description="Low complexity" evidence="6">
    <location>
        <begin position="212"/>
        <end position="222"/>
    </location>
</feature>
<feature type="compositionally biased region" description="Gly residues" evidence="6">
    <location>
        <begin position="89"/>
        <end position="105"/>
    </location>
</feature>
<evidence type="ECO:0000256" key="6">
    <source>
        <dbReference type="SAM" id="MobiDB-lite"/>
    </source>
</evidence>
<feature type="region of interest" description="Disordered" evidence="6">
    <location>
        <begin position="1"/>
        <end position="113"/>
    </location>
</feature>
<sequence>MDDNMGVMDLSAPVRRTTDSPVNYAASPSPHPARPPSAGGMVSTFLPSGNNRRNLRRAEPRNFNPNNPDQVMSSDDETPTPRARVGVANGYGGGENGVKENGGGVESSDEDVEMPELPPIKELSPAELKDRERIVRILRDELRNEEMTLVLLKKLRQSQQMKENIAVTPPTGNNSQVTGGSGGAALTKTPVTPTGLNSSGVNAPSQPPPPARSSSLHNSNNNSHHHHPNVNNSIPTIGNNVKVNNNNNNNNNSSSNSSNISSSLPANLHRGQLSSVRNNAGLHIPTPMGLTVTATNGRMQHNNHRNNSSSSNRSNQQQSQSQQQQQSQQHFSNDRNSTHGGVFDSRVNNKDSLHISLTNQSGTNAQQMTKERLRMDDGQTPAQRQAAAKLALRKQLEKTLLQIPPPKPPPPEMHFIPNPSNTEFIYLLGLEHIVDYITKENKTPPPPPEPFRCSQCDTSFTPVWKWEKSPGKGETTNSREPKVICESCVTTNVKKALKAEHTNRLKTAFVKALQQEQEIEQRLAQASPSPVIEPPPPALTPKASTIVKRSNPTPPTPQPVPTPPRERERERDRESHREAVSHRESLQQQQQQQRELLRESAVAAASAAANFRDTHHYRDLHRDLNAHRVPSPRQSSHRDRSNDHNSHTSHRESSSSHRESTSSPRQSNHRGDTNSHSSSHRDLGSSSHRDLSTSSHRDLSTSSHRDSGSSHRDSGSSHRDSGSSHRDSGSSHRDSGSSSHRGDSNNALRGLSADLRDHPLAKLAADPNFTSQHAMAAAALHQQLLRGLPPHQQIPAHMLPFSPLLYPYQLAMAQAQAASGNKNSMATAAANLAEFQQMAMAQATSGNKNSMAAAAANLAEFQRQAADLQRQYLLDMIPNPTSQGRNHGRNHHNMNHNWK</sequence>
<dbReference type="InterPro" id="IPR032346">
    <property type="entry name" value="P66_CC"/>
</dbReference>
<feature type="compositionally biased region" description="Pro residues" evidence="6">
    <location>
        <begin position="552"/>
        <end position="563"/>
    </location>
</feature>
<feature type="compositionally biased region" description="Low complexity" evidence="6">
    <location>
        <begin position="305"/>
        <end position="329"/>
    </location>
</feature>
<feature type="compositionally biased region" description="Basic and acidic residues" evidence="6">
    <location>
        <begin position="669"/>
        <end position="743"/>
    </location>
</feature>
<evidence type="ECO:0000259" key="7">
    <source>
        <dbReference type="Pfam" id="PF16563"/>
    </source>
</evidence>
<feature type="region of interest" description="Disordered" evidence="6">
    <location>
        <begin position="520"/>
        <end position="601"/>
    </location>
</feature>
<feature type="compositionally biased region" description="Basic and acidic residues" evidence="6">
    <location>
        <begin position="636"/>
        <end position="660"/>
    </location>
</feature>
<accession>A0A8D8UGE0</accession>
<dbReference type="PANTHER" id="PTHR13455">
    <property type="entry name" value="TRANSCRIPTIONAL REPRESSOR P66-RELATED"/>
    <property type="match status" value="1"/>
</dbReference>
<organism evidence="8">
    <name type="scientific">Cacopsylla melanoneura</name>
    <dbReference type="NCBI Taxonomy" id="428564"/>
    <lineage>
        <taxon>Eukaryota</taxon>
        <taxon>Metazoa</taxon>
        <taxon>Ecdysozoa</taxon>
        <taxon>Arthropoda</taxon>
        <taxon>Hexapoda</taxon>
        <taxon>Insecta</taxon>
        <taxon>Pterygota</taxon>
        <taxon>Neoptera</taxon>
        <taxon>Paraneoptera</taxon>
        <taxon>Hemiptera</taxon>
        <taxon>Sternorrhyncha</taxon>
        <taxon>Psylloidea</taxon>
        <taxon>Psyllidae</taxon>
        <taxon>Psyllinae</taxon>
        <taxon>Cacopsylla</taxon>
    </lineage>
</organism>
<evidence type="ECO:0000256" key="5">
    <source>
        <dbReference type="ARBA" id="ARBA00023242"/>
    </source>
</evidence>
<keyword evidence="5" id="KW-0539">Nucleus</keyword>
<proteinExistence type="predicted"/>
<comment type="subcellular location">
    <subcellularLocation>
        <location evidence="1">Nucleus</location>
    </subcellularLocation>
</comment>
<keyword evidence="2" id="KW-0805">Transcription regulation</keyword>
<name>A0A8D8UGE0_9HEMI</name>
<dbReference type="PANTHER" id="PTHR13455:SF7">
    <property type="entry name" value="SIMJANG, ISOFORM E"/>
    <property type="match status" value="1"/>
</dbReference>
<reference evidence="8" key="1">
    <citation type="submission" date="2021-05" db="EMBL/GenBank/DDBJ databases">
        <authorList>
            <person name="Alioto T."/>
            <person name="Alioto T."/>
            <person name="Gomez Garrido J."/>
        </authorList>
    </citation>
    <scope>NUCLEOTIDE SEQUENCE</scope>
</reference>
<feature type="compositionally biased region" description="Low complexity" evidence="6">
    <location>
        <begin position="586"/>
        <end position="601"/>
    </location>
</feature>
<feature type="domain" description="Transcriptional repressor p66 coiled-coil MBD2-interaction" evidence="7">
    <location>
        <begin position="127"/>
        <end position="169"/>
    </location>
</feature>
<feature type="region of interest" description="Disordered" evidence="6">
    <location>
        <begin position="279"/>
        <end position="378"/>
    </location>
</feature>
<dbReference type="EMBL" id="HBUF01342453">
    <property type="protein sequence ID" value="CAG6705489.1"/>
    <property type="molecule type" value="Transcribed_RNA"/>
</dbReference>
<feature type="compositionally biased region" description="Polar residues" evidence="6">
    <location>
        <begin position="189"/>
        <end position="202"/>
    </location>
</feature>
<feature type="region of interest" description="Disordered" evidence="6">
    <location>
        <begin position="623"/>
        <end position="750"/>
    </location>
</feature>
<evidence type="ECO:0000256" key="2">
    <source>
        <dbReference type="ARBA" id="ARBA00023015"/>
    </source>
</evidence>
<dbReference type="InterPro" id="IPR040386">
    <property type="entry name" value="P66"/>
</dbReference>
<evidence type="ECO:0000256" key="1">
    <source>
        <dbReference type="ARBA" id="ARBA00004123"/>
    </source>
</evidence>
<dbReference type="GO" id="GO:0000122">
    <property type="term" value="P:negative regulation of transcription by RNA polymerase II"/>
    <property type="evidence" value="ECO:0007669"/>
    <property type="project" value="InterPro"/>
</dbReference>
<keyword evidence="3" id="KW-0175">Coiled coil</keyword>
<dbReference type="Pfam" id="PF16563">
    <property type="entry name" value="P66_CC"/>
    <property type="match status" value="1"/>
</dbReference>
<feature type="compositionally biased region" description="Polar residues" evidence="6">
    <location>
        <begin position="355"/>
        <end position="368"/>
    </location>
</feature>
<feature type="region of interest" description="Disordered" evidence="6">
    <location>
        <begin position="879"/>
        <end position="899"/>
    </location>
</feature>
<feature type="compositionally biased region" description="Basic and acidic residues" evidence="6">
    <location>
        <begin position="564"/>
        <end position="585"/>
    </location>
</feature>
<evidence type="ECO:0000256" key="4">
    <source>
        <dbReference type="ARBA" id="ARBA00023163"/>
    </source>
</evidence>
<evidence type="ECO:0000256" key="3">
    <source>
        <dbReference type="ARBA" id="ARBA00023054"/>
    </source>
</evidence>